<keyword evidence="4" id="KW-0808">Transferase</keyword>
<dbReference type="EC" id="2.7.13.3" evidence="2"/>
<organism evidence="10 11">
    <name type="scientific">Minwuia thermotolerans</name>
    <dbReference type="NCBI Taxonomy" id="2056226"/>
    <lineage>
        <taxon>Bacteria</taxon>
        <taxon>Pseudomonadati</taxon>
        <taxon>Pseudomonadota</taxon>
        <taxon>Alphaproteobacteria</taxon>
        <taxon>Minwuiales</taxon>
        <taxon>Minwuiaceae</taxon>
        <taxon>Minwuia</taxon>
    </lineage>
</organism>
<evidence type="ECO:0000256" key="2">
    <source>
        <dbReference type="ARBA" id="ARBA00012438"/>
    </source>
</evidence>
<dbReference type="Gene3D" id="3.30.565.10">
    <property type="entry name" value="Histidine kinase-like ATPase, C-terminal domain"/>
    <property type="match status" value="1"/>
</dbReference>
<gene>
    <name evidence="10" type="ORF">CVT23_19420</name>
</gene>
<feature type="domain" description="Histidine kinase" evidence="9">
    <location>
        <begin position="147"/>
        <end position="335"/>
    </location>
</feature>
<dbReference type="PANTHER" id="PTHR41523">
    <property type="entry name" value="TWO-COMPONENT SYSTEM SENSOR PROTEIN"/>
    <property type="match status" value="1"/>
</dbReference>
<evidence type="ECO:0000256" key="5">
    <source>
        <dbReference type="ARBA" id="ARBA00022741"/>
    </source>
</evidence>
<evidence type="ECO:0000256" key="1">
    <source>
        <dbReference type="ARBA" id="ARBA00000085"/>
    </source>
</evidence>
<evidence type="ECO:0000256" key="3">
    <source>
        <dbReference type="ARBA" id="ARBA00022553"/>
    </source>
</evidence>
<keyword evidence="8" id="KW-0175">Coiled coil</keyword>
<keyword evidence="7" id="KW-0067">ATP-binding</keyword>
<accession>A0A2M9FWS4</accession>
<feature type="coiled-coil region" evidence="8">
    <location>
        <begin position="110"/>
        <end position="151"/>
    </location>
</feature>
<comment type="caution">
    <text evidence="10">The sequence shown here is derived from an EMBL/GenBank/DDBJ whole genome shotgun (WGS) entry which is preliminary data.</text>
</comment>
<comment type="catalytic activity">
    <reaction evidence="1">
        <text>ATP + protein L-histidine = ADP + protein N-phospho-L-histidine.</text>
        <dbReference type="EC" id="2.7.13.3"/>
    </reaction>
</comment>
<dbReference type="AlphaFoldDB" id="A0A2M9FWS4"/>
<dbReference type="PANTHER" id="PTHR41523:SF8">
    <property type="entry name" value="ETHYLENE RESPONSE SENSOR PROTEIN"/>
    <property type="match status" value="1"/>
</dbReference>
<dbReference type="PROSITE" id="PS50109">
    <property type="entry name" value="HIS_KIN"/>
    <property type="match status" value="1"/>
</dbReference>
<protein>
    <recommendedName>
        <fullName evidence="2">histidine kinase</fullName>
        <ecNumber evidence="2">2.7.13.3</ecNumber>
    </recommendedName>
</protein>
<dbReference type="SUPFAM" id="SSF55874">
    <property type="entry name" value="ATPase domain of HSP90 chaperone/DNA topoisomerase II/histidine kinase"/>
    <property type="match status" value="1"/>
</dbReference>
<evidence type="ECO:0000256" key="6">
    <source>
        <dbReference type="ARBA" id="ARBA00022777"/>
    </source>
</evidence>
<evidence type="ECO:0000256" key="8">
    <source>
        <dbReference type="SAM" id="Coils"/>
    </source>
</evidence>
<dbReference type="Proteomes" id="UP000229498">
    <property type="component" value="Unassembled WGS sequence"/>
</dbReference>
<dbReference type="GO" id="GO:0004673">
    <property type="term" value="F:protein histidine kinase activity"/>
    <property type="evidence" value="ECO:0007669"/>
    <property type="project" value="UniProtKB-EC"/>
</dbReference>
<dbReference type="InterPro" id="IPR003594">
    <property type="entry name" value="HATPase_dom"/>
</dbReference>
<evidence type="ECO:0000256" key="4">
    <source>
        <dbReference type="ARBA" id="ARBA00022679"/>
    </source>
</evidence>
<keyword evidence="5" id="KW-0547">Nucleotide-binding</keyword>
<reference evidence="10 11" key="1">
    <citation type="submission" date="2017-11" db="EMBL/GenBank/DDBJ databases">
        <title>Draft genome sequence of Rhizobiales bacterium SY3-13.</title>
        <authorList>
            <person name="Sun C."/>
        </authorList>
    </citation>
    <scope>NUCLEOTIDE SEQUENCE [LARGE SCALE GENOMIC DNA]</scope>
    <source>
        <strain evidence="10 11">SY3-13</strain>
    </source>
</reference>
<dbReference type="EMBL" id="PHIG01000052">
    <property type="protein sequence ID" value="PJK27911.1"/>
    <property type="molecule type" value="Genomic_DNA"/>
</dbReference>
<name>A0A2M9FWS4_9PROT</name>
<dbReference type="InterPro" id="IPR011495">
    <property type="entry name" value="Sig_transdc_His_kin_sub2_dim/P"/>
</dbReference>
<dbReference type="Pfam" id="PF02518">
    <property type="entry name" value="HATPase_c"/>
    <property type="match status" value="1"/>
</dbReference>
<dbReference type="SMART" id="SM00387">
    <property type="entry name" value="HATPase_c"/>
    <property type="match status" value="1"/>
</dbReference>
<dbReference type="Pfam" id="PF07568">
    <property type="entry name" value="HisKA_2"/>
    <property type="match status" value="1"/>
</dbReference>
<evidence type="ECO:0000256" key="7">
    <source>
        <dbReference type="ARBA" id="ARBA00022840"/>
    </source>
</evidence>
<dbReference type="GO" id="GO:0005524">
    <property type="term" value="F:ATP binding"/>
    <property type="evidence" value="ECO:0007669"/>
    <property type="project" value="UniProtKB-KW"/>
</dbReference>
<proteinExistence type="predicted"/>
<evidence type="ECO:0000313" key="10">
    <source>
        <dbReference type="EMBL" id="PJK27911.1"/>
    </source>
</evidence>
<keyword evidence="3" id="KW-0597">Phosphoprotein</keyword>
<keyword evidence="11" id="KW-1185">Reference proteome</keyword>
<evidence type="ECO:0000259" key="9">
    <source>
        <dbReference type="PROSITE" id="PS50109"/>
    </source>
</evidence>
<keyword evidence="6" id="KW-0418">Kinase</keyword>
<sequence>MAELMEFAAEPIFFVDGRGTVLDANSRALEVLAGLGIGDVLPDRIEGGSEAFDRIIRRSARTSSALPCGIVLNGGTGSERYKAECRRFGGADAGAPVFGFRIRVRDANRFAALKDRIDDLNDEVRERRRLQLRLEQSLEANERLLKELQHRVKNNIQMLTALLGQQALRANDPRFLELVETARQRLLAIGRAHEFMYRTGQFAFVPAADFIGSLVDLLRESFEGDVRIGLDLHHGWQVPHERANTLALIVNELVVNAYQHGRVDGRCAIAVCLERTSDAHLLTVRDDGPGFPKDVERSGSLGLVLVRGLCNDLGGRLEMVNDDGAVARVRVPVEEAP</sequence>
<dbReference type="InterPro" id="IPR036890">
    <property type="entry name" value="HATPase_C_sf"/>
</dbReference>
<evidence type="ECO:0000313" key="11">
    <source>
        <dbReference type="Proteomes" id="UP000229498"/>
    </source>
</evidence>
<dbReference type="InterPro" id="IPR005467">
    <property type="entry name" value="His_kinase_dom"/>
</dbReference>